<name>A0AB34UBW4_PSEA0</name>
<sequence>MRNLFTIAIKVGTDALKSDTGTALFAKIVESCERSERGYADRVRSVPYGKVTARAMHDGRFDAEQTQVDLQNMPTMAAGVMQDALHSLQQAGLIGPPPPPPPAERLRAVQPEDIALEAQSLLTRAREMEPRVTHMLRRVAESHAGQLAGMDHQLKSVGSLKEKLRQQMAVKNKTLEEAVAGVNDALRYSVVLDPQDFTAGLRGVLASLDDQGHVRVKLNNLFAKHQPAFKAVNVTMRSPEGALWEIQFHTPDTFRLKEQFHDLYKHSYALQLQGAPLTDQREVQAPAQDAFRLVPSPPECDDIDDWEEENVPALAMKAAAFKSQPNNRKDAAIFRADVSRQA</sequence>
<accession>A0AB34UBW4</accession>
<dbReference type="Proteomes" id="UP000050545">
    <property type="component" value="Unassembled WGS sequence"/>
</dbReference>
<dbReference type="InterPro" id="IPR007685">
    <property type="entry name" value="RelA_SpoT"/>
</dbReference>
<protein>
    <submittedName>
        <fullName evidence="1">Multidrug transporter</fullName>
    </submittedName>
</protein>
<proteinExistence type="predicted"/>
<dbReference type="EMBL" id="LJQN01000039">
    <property type="protein sequence ID" value="KPX57472.1"/>
    <property type="molecule type" value="Genomic_DNA"/>
</dbReference>
<dbReference type="CDD" id="cd05399">
    <property type="entry name" value="NT_Rel-Spo_like"/>
    <property type="match status" value="1"/>
</dbReference>
<evidence type="ECO:0000313" key="2">
    <source>
        <dbReference type="Proteomes" id="UP000050545"/>
    </source>
</evidence>
<dbReference type="AlphaFoldDB" id="A0AB34UBW4"/>
<reference evidence="1 2" key="1">
    <citation type="submission" date="2015-09" db="EMBL/GenBank/DDBJ databases">
        <title>Genome announcement of multiple Pseudomonas syringae strains.</title>
        <authorList>
            <person name="Thakur S."/>
            <person name="Wang P.W."/>
            <person name="Gong Y."/>
            <person name="Weir B.S."/>
            <person name="Guttman D.S."/>
        </authorList>
    </citation>
    <scope>NUCLEOTIDE SEQUENCE [LARGE SCALE GENOMIC DNA]</scope>
    <source>
        <strain evidence="1 2">ICMP9623</strain>
    </source>
</reference>
<evidence type="ECO:0000313" key="1">
    <source>
        <dbReference type="EMBL" id="KPX57472.1"/>
    </source>
</evidence>
<comment type="caution">
    <text evidence="1">The sequence shown here is derived from an EMBL/GenBank/DDBJ whole genome shotgun (WGS) entry which is preliminary data.</text>
</comment>
<gene>
    <name evidence="1" type="ORF">ALO67_200075</name>
</gene>
<dbReference type="GO" id="GO:0015969">
    <property type="term" value="P:guanosine tetraphosphate metabolic process"/>
    <property type="evidence" value="ECO:0007669"/>
    <property type="project" value="InterPro"/>
</dbReference>
<organism evidence="1 2">
    <name type="scientific">Pseudomonas amygdali pv. hibisci</name>
    <dbReference type="NCBI Taxonomy" id="251723"/>
    <lineage>
        <taxon>Bacteria</taxon>
        <taxon>Pseudomonadati</taxon>
        <taxon>Pseudomonadota</taxon>
        <taxon>Gammaproteobacteria</taxon>
        <taxon>Pseudomonadales</taxon>
        <taxon>Pseudomonadaceae</taxon>
        <taxon>Pseudomonas</taxon>
        <taxon>Pseudomonas amygdali</taxon>
    </lineage>
</organism>